<proteinExistence type="predicted"/>
<protein>
    <submittedName>
        <fullName evidence="1">Uncharacterized protein</fullName>
    </submittedName>
</protein>
<evidence type="ECO:0000313" key="1">
    <source>
        <dbReference type="EMBL" id="CAM9735266.1"/>
    </source>
</evidence>
<reference evidence="1" key="1">
    <citation type="submission" date="2023-05" db="EMBL/GenBank/DDBJ databases">
        <authorList>
            <consortium name="ELIXIR-Norway"/>
        </authorList>
    </citation>
    <scope>NUCLEOTIDE SEQUENCE</scope>
</reference>
<organism evidence="1 2">
    <name type="scientific">Rangifer tarandus platyrhynchus</name>
    <name type="common">Svalbard reindeer</name>
    <dbReference type="NCBI Taxonomy" id="3082113"/>
    <lineage>
        <taxon>Eukaryota</taxon>
        <taxon>Metazoa</taxon>
        <taxon>Chordata</taxon>
        <taxon>Craniata</taxon>
        <taxon>Vertebrata</taxon>
        <taxon>Euteleostomi</taxon>
        <taxon>Mammalia</taxon>
        <taxon>Eutheria</taxon>
        <taxon>Laurasiatheria</taxon>
        <taxon>Artiodactyla</taxon>
        <taxon>Ruminantia</taxon>
        <taxon>Pecora</taxon>
        <taxon>Cervidae</taxon>
        <taxon>Odocoileinae</taxon>
        <taxon>Rangifer</taxon>
    </lineage>
</organism>
<name>A0AC59YJ91_RANTA</name>
<evidence type="ECO:0000313" key="2">
    <source>
        <dbReference type="Proteomes" id="UP001162501"/>
    </source>
</evidence>
<sequence length="245" mass="26778">MIRNATLLETTFPYILAGIFLSGKIIEGQEAKPHSRPYMVYLQFKTSRETHICGGFLVREDFVLTAAHCQGSSIDITLGAHNIKKQERTQQVIAVKRAIPHPRYNDKTRTNDIMLLQLKEKASLTLAMGTFPLPPQFTFIRPGRMCWVAGWGKTDVKEPTSSTLQEMKLRIVEPQACSHFPAFDHSLQLCVGHPQSTKSAFKGDSGGPLLCAGVAQGIVSYGQSNAKPLPSSPGSPITGPGSTRS</sequence>
<accession>A0AC59YJ91</accession>
<dbReference type="EMBL" id="OX596100">
    <property type="protein sequence ID" value="CAM9735266.1"/>
    <property type="molecule type" value="Genomic_DNA"/>
</dbReference>
<dbReference type="Proteomes" id="UP001162501">
    <property type="component" value="Chromosome 16"/>
</dbReference>
<gene>
    <name evidence="1" type="ORF">MRATA1EN22A_LOCUS6717</name>
</gene>
<reference evidence="1" key="2">
    <citation type="submission" date="2025-03" db="EMBL/GenBank/DDBJ databases">
        <authorList>
            <consortium name="ELIXIR-Norway"/>
            <consortium name="Elixir Norway"/>
        </authorList>
    </citation>
    <scope>NUCLEOTIDE SEQUENCE</scope>
</reference>